<dbReference type="InterPro" id="IPR001547">
    <property type="entry name" value="Glyco_hydro_5"/>
</dbReference>
<protein>
    <submittedName>
        <fullName evidence="5">Uncharacterized protein</fullName>
    </submittedName>
</protein>
<comment type="similarity">
    <text evidence="1 4">Belongs to the glycosyl hydrolase 5 (cellulase A) family.</text>
</comment>
<keyword evidence="2 4" id="KW-0378">Hydrolase</keyword>
<name>A0A1X1SYG3_9MYCO</name>
<dbReference type="GO" id="GO:0004553">
    <property type="term" value="F:hydrolase activity, hydrolyzing O-glycosyl compounds"/>
    <property type="evidence" value="ECO:0007669"/>
    <property type="project" value="InterPro"/>
</dbReference>
<organism evidence="5 6">
    <name type="scientific">Mycobacterium conspicuum</name>
    <dbReference type="NCBI Taxonomy" id="44010"/>
    <lineage>
        <taxon>Bacteria</taxon>
        <taxon>Bacillati</taxon>
        <taxon>Actinomycetota</taxon>
        <taxon>Actinomycetes</taxon>
        <taxon>Mycobacteriales</taxon>
        <taxon>Mycobacteriaceae</taxon>
        <taxon>Mycobacterium</taxon>
    </lineage>
</organism>
<reference evidence="5 6" key="1">
    <citation type="journal article" date="2019" name="Emerg. Microbes Infect.">
        <title>Comprehensive subspecies identification of 175 nontuberculous mycobacteria species based on 7547 genomic profiles.</title>
        <authorList>
            <person name="Matsumoto Y."/>
            <person name="Kinjo T."/>
            <person name="Motooka D."/>
            <person name="Nabeya D."/>
            <person name="Jung N."/>
            <person name="Uechi K."/>
            <person name="Horii T."/>
            <person name="Iida T."/>
            <person name="Fujita J."/>
            <person name="Nakamura S."/>
        </authorList>
    </citation>
    <scope>NUCLEOTIDE SEQUENCE [LARGE SCALE GENOMIC DNA]</scope>
    <source>
        <strain evidence="5 6">JCM 14738</strain>
    </source>
</reference>
<dbReference type="GO" id="GO:0016042">
    <property type="term" value="P:lipid catabolic process"/>
    <property type="evidence" value="ECO:0007669"/>
    <property type="project" value="UniProtKB-ARBA"/>
</dbReference>
<dbReference type="RefSeq" id="WP_085235350.1">
    <property type="nucleotide sequence ID" value="NZ_AP022613.1"/>
</dbReference>
<dbReference type="Gene3D" id="3.20.20.80">
    <property type="entry name" value="Glycosidases"/>
    <property type="match status" value="1"/>
</dbReference>
<dbReference type="InterPro" id="IPR052066">
    <property type="entry name" value="Glycosphingolipid_Hydrolases"/>
</dbReference>
<accession>A0A1X1SYG3</accession>
<dbReference type="InterPro" id="IPR013780">
    <property type="entry name" value="Glyco_hydro_b"/>
</dbReference>
<dbReference type="PANTHER" id="PTHR31308:SF3">
    <property type="entry name" value="ENDOGLYCOCERAMIDASE"/>
    <property type="match status" value="1"/>
</dbReference>
<evidence type="ECO:0000256" key="2">
    <source>
        <dbReference type="ARBA" id="ARBA00022801"/>
    </source>
</evidence>
<dbReference type="EMBL" id="AP022613">
    <property type="protein sequence ID" value="BBZ40965.1"/>
    <property type="molecule type" value="Genomic_DNA"/>
</dbReference>
<dbReference type="Pfam" id="PF00150">
    <property type="entry name" value="Cellulase"/>
    <property type="match status" value="1"/>
</dbReference>
<dbReference type="Gene3D" id="2.60.40.1180">
    <property type="entry name" value="Golgi alpha-mannosidase II"/>
    <property type="match status" value="1"/>
</dbReference>
<dbReference type="PANTHER" id="PTHR31308">
    <property type="match status" value="1"/>
</dbReference>
<keyword evidence="6" id="KW-1185">Reference proteome</keyword>
<dbReference type="AlphaFoldDB" id="A0A1X1SYG3"/>
<dbReference type="SUPFAM" id="SSF51445">
    <property type="entry name" value="(Trans)glycosidases"/>
    <property type="match status" value="1"/>
</dbReference>
<dbReference type="GO" id="GO:0000272">
    <property type="term" value="P:polysaccharide catabolic process"/>
    <property type="evidence" value="ECO:0007669"/>
    <property type="project" value="InterPro"/>
</dbReference>
<dbReference type="STRING" id="44010.AWC00_24365"/>
<evidence type="ECO:0000313" key="5">
    <source>
        <dbReference type="EMBL" id="BBZ40965.1"/>
    </source>
</evidence>
<evidence type="ECO:0000313" key="6">
    <source>
        <dbReference type="Proteomes" id="UP000467385"/>
    </source>
</evidence>
<gene>
    <name evidence="5" type="ORF">MCNS_40280</name>
</gene>
<dbReference type="OrthoDB" id="4771662at2"/>
<dbReference type="Proteomes" id="UP000467385">
    <property type="component" value="Chromosome"/>
</dbReference>
<sequence>MRIRRARAGALLAASLLLAALTVDAPSRAAPFPNAAPITGPAVSPLGHAGRWLIDAAGRVVVLHGLNQVYKVPPYTPSADGFGDDDAAFLAANGFNGMRVGIIWAGVEPQPGQFDDNYLASVAQTVQILQSHGIISLLDSHQDLYNEIFQGEGAPSWAVKDAGLPNPQLGFPGNYFANPAENAAWSAFWRNAPAPDGVGLEDHYAAMWAHVATYFRRNPGVFGYEILNEPWPGPVWPPCVNPVLGCIQNDAKLRTLYNRVLPAIRTADTTTMVYYEPNTLFSQVIRTDVGTVGDPNTAFSFHDYCAANTELGTDVTCSQQDQAVFNNARRYTNARGIPMLLTEFGATNNLQNLAGVLQRADADRVGWLEWAYTGNDKTSSSPTEQALVFNPALPPVGANVNQPKLAVLAAPYPQVVAGTPTSWSFRSGTFRLSYSPLRADGQGVFGPDAQTLISVPPVEYPNGYHVTITGGQAVSMPNAPVLTVVAAPGASSVDVVVTP</sequence>
<dbReference type="GO" id="GO:1901136">
    <property type="term" value="P:carbohydrate derivative catabolic process"/>
    <property type="evidence" value="ECO:0007669"/>
    <property type="project" value="UniProtKB-ARBA"/>
</dbReference>
<keyword evidence="3 4" id="KW-0326">Glycosidase</keyword>
<proteinExistence type="inferred from homology"/>
<evidence type="ECO:0000256" key="1">
    <source>
        <dbReference type="ARBA" id="ARBA00005641"/>
    </source>
</evidence>
<dbReference type="Pfam" id="PF18564">
    <property type="entry name" value="Glyco_hydro_5_C"/>
    <property type="match status" value="1"/>
</dbReference>
<evidence type="ECO:0000256" key="4">
    <source>
        <dbReference type="RuleBase" id="RU361153"/>
    </source>
</evidence>
<evidence type="ECO:0000256" key="3">
    <source>
        <dbReference type="ARBA" id="ARBA00023295"/>
    </source>
</evidence>
<dbReference type="InterPro" id="IPR017853">
    <property type="entry name" value="GH"/>
</dbReference>
<dbReference type="InterPro" id="IPR041036">
    <property type="entry name" value="GH5_C"/>
</dbReference>